<dbReference type="CDD" id="cd00055">
    <property type="entry name" value="EGF_Lam"/>
    <property type="match status" value="5"/>
</dbReference>
<dbReference type="InterPro" id="IPR000034">
    <property type="entry name" value="Laminin_IV"/>
</dbReference>
<feature type="disulfide bond" evidence="6">
    <location>
        <begin position="206"/>
        <end position="218"/>
    </location>
</feature>
<dbReference type="SMART" id="SM00180">
    <property type="entry name" value="EGF_Lam"/>
    <property type="match status" value="5"/>
</dbReference>
<dbReference type="Proteomes" id="UP000695022">
    <property type="component" value="Unplaced"/>
</dbReference>
<reference evidence="9" key="1">
    <citation type="submission" date="2025-08" db="UniProtKB">
        <authorList>
            <consortium name="RefSeq"/>
        </authorList>
    </citation>
    <scope>IDENTIFICATION</scope>
</reference>
<keyword evidence="2" id="KW-0677">Repeat</keyword>
<feature type="disulfide bond" evidence="6">
    <location>
        <begin position="208"/>
        <end position="225"/>
    </location>
</feature>
<dbReference type="InterPro" id="IPR050440">
    <property type="entry name" value="Laminin/Netrin_ECM"/>
</dbReference>
<keyword evidence="1" id="KW-0732">Signal</keyword>
<protein>
    <submittedName>
        <fullName evidence="9">Laminin subunit gamma-1-like</fullName>
    </submittedName>
</protein>
<keyword evidence="3 6" id="KW-1015">Disulfide bond</keyword>
<feature type="disulfide bond" evidence="6">
    <location>
        <begin position="490"/>
        <end position="499"/>
    </location>
</feature>
<dbReference type="PANTHER" id="PTHR10574:SF440">
    <property type="entry name" value="LAMININ EGF-LIKE DOMAIN-CONTAINING PROTEIN"/>
    <property type="match status" value="1"/>
</dbReference>
<feature type="domain" description="Laminin EGF-like" evidence="7">
    <location>
        <begin position="467"/>
        <end position="528"/>
    </location>
</feature>
<feature type="domain" description="Laminin EGF-like" evidence="7">
    <location>
        <begin position="50"/>
        <end position="98"/>
    </location>
</feature>
<dbReference type="PANTHER" id="PTHR10574">
    <property type="entry name" value="NETRIN/LAMININ-RELATED"/>
    <property type="match status" value="1"/>
</dbReference>
<dbReference type="InterPro" id="IPR002049">
    <property type="entry name" value="LE_dom"/>
</dbReference>
<feature type="domain" description="Laminin EGF-like" evidence="7">
    <location>
        <begin position="206"/>
        <end position="256"/>
    </location>
</feature>
<feature type="disulfide bond" evidence="6">
    <location>
        <begin position="160"/>
        <end position="172"/>
    </location>
</feature>
<dbReference type="RefSeq" id="XP_014675012.1">
    <property type="nucleotide sequence ID" value="XM_014819526.1"/>
</dbReference>
<name>A0ABM1ES41_PRICU</name>
<gene>
    <name evidence="9" type="primary">LOC106815100</name>
</gene>
<dbReference type="Pfam" id="PF00052">
    <property type="entry name" value="Laminin_B"/>
    <property type="match status" value="1"/>
</dbReference>
<feature type="non-terminal residue" evidence="9">
    <location>
        <position position="1"/>
    </location>
</feature>
<evidence type="ECO:0000256" key="4">
    <source>
        <dbReference type="ARBA" id="ARBA00023180"/>
    </source>
</evidence>
<evidence type="ECO:0000259" key="7">
    <source>
        <dbReference type="PROSITE" id="PS50027"/>
    </source>
</evidence>
<dbReference type="SUPFAM" id="SSF57196">
    <property type="entry name" value="EGF/Laminin"/>
    <property type="match status" value="2"/>
</dbReference>
<keyword evidence="4" id="KW-0325">Glycoprotein</keyword>
<dbReference type="Pfam" id="PF00053">
    <property type="entry name" value="EGF_laminin"/>
    <property type="match status" value="5"/>
</dbReference>
<evidence type="ECO:0000256" key="6">
    <source>
        <dbReference type="PROSITE-ProRule" id="PRU00460"/>
    </source>
</evidence>
<feature type="disulfide bond" evidence="6">
    <location>
        <begin position="227"/>
        <end position="236"/>
    </location>
</feature>
<dbReference type="PRINTS" id="PR00011">
    <property type="entry name" value="EGFLAMININ"/>
</dbReference>
<keyword evidence="8" id="KW-1185">Reference proteome</keyword>
<feature type="domain" description="Laminin EGF-like" evidence="7">
    <location>
        <begin position="160"/>
        <end position="205"/>
    </location>
</feature>
<feature type="disulfide bond" evidence="6">
    <location>
        <begin position="72"/>
        <end position="81"/>
    </location>
</feature>
<evidence type="ECO:0000256" key="1">
    <source>
        <dbReference type="ARBA" id="ARBA00022729"/>
    </source>
</evidence>
<accession>A0ABM1ES41</accession>
<evidence type="ECO:0000256" key="2">
    <source>
        <dbReference type="ARBA" id="ARBA00022737"/>
    </source>
</evidence>
<evidence type="ECO:0000313" key="9">
    <source>
        <dbReference type="RefSeq" id="XP_014675012.1"/>
    </source>
</evidence>
<sequence length="571" mass="61980">YADDDQQAEYEACEQGLARLAERTITIIDPACSHLFLSLSAELYDGALPCDCDPLGSVPGSTCNPIGGSCSCKPGVFGQQCDRCEPGYFNMTARGCSPCSCIDLGAQSLVCDYVTGQCVCRPGVSLSGQENTLGLPMDKTCRSCLVGYYGYNTGEGCQECSCDEGGSESQQCNEDGCICKPTIGGARCDQCQDGYYNYSPLGCMACNCSIAGSLNETCDAFTGTCYCKANTEGVQCDSCVPRSFNLHEANPQGCQDCFCYGHGGNCSSAEGFYGSSIVASSTRLWEIAHVNGSPYLKAPPEFLNDQSASYMQYLSFELRSRRQPVWLPNATLVILESSEDTLLYQRTDLNISDDSFTEFNILLHESEFVTVVGDQPSSFQMHQLLSDLQALYIAMQLLNETSDVVDVSLDTGVQVNETQPENNRVMSVENCTCLDDHYVDGPQCMQCMLGHMRAVGNGTVYDVCLACNCSGNTLGDQPECNDTTGECLNCRNGTVGFHCEQCAPHVNEPFCTECERGYFGLSKEGCQACPDCDSGFVAEDIGVLSHRQCSMAWERGWTQVRHSQTQLRSLL</sequence>
<evidence type="ECO:0000256" key="3">
    <source>
        <dbReference type="ARBA" id="ARBA00023157"/>
    </source>
</evidence>
<evidence type="ECO:0000313" key="8">
    <source>
        <dbReference type="Proteomes" id="UP000695022"/>
    </source>
</evidence>
<dbReference type="PROSITE" id="PS01248">
    <property type="entry name" value="EGF_LAM_1"/>
    <property type="match status" value="2"/>
</dbReference>
<keyword evidence="5 6" id="KW-0424">Laminin EGF-like domain</keyword>
<proteinExistence type="predicted"/>
<comment type="caution">
    <text evidence="6">Lacks conserved residue(s) required for the propagation of feature annotation.</text>
</comment>
<dbReference type="PROSITE" id="PS50027">
    <property type="entry name" value="EGF_LAM_2"/>
    <property type="match status" value="4"/>
</dbReference>
<feature type="disulfide bond" evidence="6">
    <location>
        <begin position="179"/>
        <end position="188"/>
    </location>
</feature>
<dbReference type="GeneID" id="106815100"/>
<dbReference type="Gene3D" id="2.10.25.10">
    <property type="entry name" value="Laminin"/>
    <property type="match status" value="5"/>
</dbReference>
<organism evidence="8 9">
    <name type="scientific">Priapulus caudatus</name>
    <name type="common">Priapulid worm</name>
    <dbReference type="NCBI Taxonomy" id="37621"/>
    <lineage>
        <taxon>Eukaryota</taxon>
        <taxon>Metazoa</taxon>
        <taxon>Ecdysozoa</taxon>
        <taxon>Scalidophora</taxon>
        <taxon>Priapulida</taxon>
        <taxon>Priapulimorpha</taxon>
        <taxon>Priapulimorphida</taxon>
        <taxon>Priapulidae</taxon>
        <taxon>Priapulus</taxon>
    </lineage>
</organism>
<evidence type="ECO:0000256" key="5">
    <source>
        <dbReference type="ARBA" id="ARBA00023292"/>
    </source>
</evidence>
<dbReference type="SMART" id="SM00281">
    <property type="entry name" value="LamB"/>
    <property type="match status" value="1"/>
</dbReference>